<dbReference type="HOGENOM" id="CLU_2279963_0_0_1"/>
<dbReference type="CTD" id="8575302"/>
<dbReference type="InParanoid" id="A8X118"/>
<dbReference type="Proteomes" id="UP000008549">
    <property type="component" value="Unassembled WGS sequence"/>
</dbReference>
<sequence length="102" mass="12032">MSSLLMLGSPFEVPHHSLPYLRFIVLKKSLKSRLLYWYGTLALWKRNVGGRGRKPQIFSYSNHYFFQSLFSRFSLLSVDFFCCFLPNNQKIFQKVFVGQIVD</sequence>
<dbReference type="AlphaFoldDB" id="A8X118"/>
<accession>A8X118</accession>
<keyword evidence="2" id="KW-1185">Reference proteome</keyword>
<dbReference type="EMBL" id="HE600986">
    <property type="protein sequence ID" value="CAP26328.2"/>
    <property type="molecule type" value="Genomic_DNA"/>
</dbReference>
<evidence type="ECO:0000313" key="1">
    <source>
        <dbReference type="EMBL" id="CAP26328.2"/>
    </source>
</evidence>
<reference evidence="1 2" key="1">
    <citation type="journal article" date="2003" name="PLoS Biol.">
        <title>The genome sequence of Caenorhabditis briggsae: a platform for comparative genomics.</title>
        <authorList>
            <person name="Stein L.D."/>
            <person name="Bao Z."/>
            <person name="Blasiar D."/>
            <person name="Blumenthal T."/>
            <person name="Brent M.R."/>
            <person name="Chen N."/>
            <person name="Chinwalla A."/>
            <person name="Clarke L."/>
            <person name="Clee C."/>
            <person name="Coghlan A."/>
            <person name="Coulson A."/>
            <person name="D'Eustachio P."/>
            <person name="Fitch D.H."/>
            <person name="Fulton L.A."/>
            <person name="Fulton R.E."/>
            <person name="Griffiths-Jones S."/>
            <person name="Harris T.W."/>
            <person name="Hillier L.W."/>
            <person name="Kamath R."/>
            <person name="Kuwabara P.E."/>
            <person name="Mardis E.R."/>
            <person name="Marra M.A."/>
            <person name="Miner T.L."/>
            <person name="Minx P."/>
            <person name="Mullikin J.C."/>
            <person name="Plumb R.W."/>
            <person name="Rogers J."/>
            <person name="Schein J.E."/>
            <person name="Sohrmann M."/>
            <person name="Spieth J."/>
            <person name="Stajich J.E."/>
            <person name="Wei C."/>
            <person name="Willey D."/>
            <person name="Wilson R.K."/>
            <person name="Durbin R."/>
            <person name="Waterston R.H."/>
        </authorList>
    </citation>
    <scope>NUCLEOTIDE SEQUENCE [LARGE SCALE GENOMIC DNA]</scope>
    <source>
        <strain evidence="1 2">AF16</strain>
    </source>
</reference>
<reference evidence="1 2" key="2">
    <citation type="journal article" date="2011" name="PLoS Genet.">
        <title>Caenorhabditis briggsae recombinant inbred line genotypes reveal inter-strain incompatibility and the evolution of recombination.</title>
        <authorList>
            <person name="Ross J.A."/>
            <person name="Koboldt D.C."/>
            <person name="Staisch J.E."/>
            <person name="Chamberlin H.M."/>
            <person name="Gupta B.P."/>
            <person name="Miller R.D."/>
            <person name="Baird S.E."/>
            <person name="Haag E.S."/>
        </authorList>
    </citation>
    <scope>NUCLEOTIDE SEQUENCE [LARGE SCALE GENOMIC DNA]</scope>
    <source>
        <strain evidence="1 2">AF16</strain>
    </source>
</reference>
<proteinExistence type="predicted"/>
<name>A8X118_CAEBR</name>
<dbReference type="GeneID" id="8575302"/>
<evidence type="ECO:0000313" key="2">
    <source>
        <dbReference type="Proteomes" id="UP000008549"/>
    </source>
</evidence>
<dbReference type="WormBase" id="CBG06038">
    <property type="protein sequence ID" value="CBP49326"/>
    <property type="gene ID" value="WBGene00028380"/>
</dbReference>
<protein>
    <submittedName>
        <fullName evidence="1">Protein CBG06038</fullName>
    </submittedName>
</protein>
<organism evidence="1 2">
    <name type="scientific">Caenorhabditis briggsae</name>
    <dbReference type="NCBI Taxonomy" id="6238"/>
    <lineage>
        <taxon>Eukaryota</taxon>
        <taxon>Metazoa</taxon>
        <taxon>Ecdysozoa</taxon>
        <taxon>Nematoda</taxon>
        <taxon>Chromadorea</taxon>
        <taxon>Rhabditida</taxon>
        <taxon>Rhabditina</taxon>
        <taxon>Rhabditomorpha</taxon>
        <taxon>Rhabditoidea</taxon>
        <taxon>Rhabditidae</taxon>
        <taxon>Peloderinae</taxon>
        <taxon>Caenorhabditis</taxon>
    </lineage>
</organism>
<evidence type="ECO:0000313" key="3">
    <source>
        <dbReference type="WormBase" id="CBG06038"/>
    </source>
</evidence>
<dbReference type="RefSeq" id="XP_002633305.2">
    <property type="nucleotide sequence ID" value="XM_002633259.2"/>
</dbReference>
<dbReference type="KEGG" id="cbr:CBG_06038"/>
<gene>
    <name evidence="1 3" type="ORF">CBG06038</name>
    <name evidence="1" type="ORF">CBG_06038</name>
</gene>